<dbReference type="InterPro" id="IPR036638">
    <property type="entry name" value="HLH_DNA-bd_sf"/>
</dbReference>
<evidence type="ECO:0000259" key="1">
    <source>
        <dbReference type="PROSITE" id="PS50888"/>
    </source>
</evidence>
<protein>
    <recommendedName>
        <fullName evidence="1">BHLH domain-containing protein</fullName>
    </recommendedName>
</protein>
<reference evidence="2" key="1">
    <citation type="submission" date="2023-03" db="EMBL/GenBank/DDBJ databases">
        <title>Massive genome expansion in bonnet fungi (Mycena s.s.) driven by repeated elements and novel gene families across ecological guilds.</title>
        <authorList>
            <consortium name="Lawrence Berkeley National Laboratory"/>
            <person name="Harder C.B."/>
            <person name="Miyauchi S."/>
            <person name="Viragh M."/>
            <person name="Kuo A."/>
            <person name="Thoen E."/>
            <person name="Andreopoulos B."/>
            <person name="Lu D."/>
            <person name="Skrede I."/>
            <person name="Drula E."/>
            <person name="Henrissat B."/>
            <person name="Morin E."/>
            <person name="Kohler A."/>
            <person name="Barry K."/>
            <person name="LaButti K."/>
            <person name="Morin E."/>
            <person name="Salamov A."/>
            <person name="Lipzen A."/>
            <person name="Mereny Z."/>
            <person name="Hegedus B."/>
            <person name="Baldrian P."/>
            <person name="Stursova M."/>
            <person name="Weitz H."/>
            <person name="Taylor A."/>
            <person name="Grigoriev I.V."/>
            <person name="Nagy L.G."/>
            <person name="Martin F."/>
            <person name="Kauserud H."/>
        </authorList>
    </citation>
    <scope>NUCLEOTIDE SEQUENCE</scope>
    <source>
        <strain evidence="2">CBHHK067</strain>
    </source>
</reference>
<organism evidence="2 3">
    <name type="scientific">Mycena rosella</name>
    <name type="common">Pink bonnet</name>
    <name type="synonym">Agaricus rosellus</name>
    <dbReference type="NCBI Taxonomy" id="1033263"/>
    <lineage>
        <taxon>Eukaryota</taxon>
        <taxon>Fungi</taxon>
        <taxon>Dikarya</taxon>
        <taxon>Basidiomycota</taxon>
        <taxon>Agaricomycotina</taxon>
        <taxon>Agaricomycetes</taxon>
        <taxon>Agaricomycetidae</taxon>
        <taxon>Agaricales</taxon>
        <taxon>Marasmiineae</taxon>
        <taxon>Mycenaceae</taxon>
        <taxon>Mycena</taxon>
    </lineage>
</organism>
<evidence type="ECO:0000313" key="3">
    <source>
        <dbReference type="Proteomes" id="UP001221757"/>
    </source>
</evidence>
<dbReference type="AlphaFoldDB" id="A0AAD7GMK7"/>
<dbReference type="CDD" id="cd00083">
    <property type="entry name" value="bHLH_SF"/>
    <property type="match status" value="1"/>
</dbReference>
<dbReference type="Proteomes" id="UP001221757">
    <property type="component" value="Unassembled WGS sequence"/>
</dbReference>
<dbReference type="InterPro" id="IPR011598">
    <property type="entry name" value="bHLH_dom"/>
</dbReference>
<keyword evidence="3" id="KW-1185">Reference proteome</keyword>
<evidence type="ECO:0000313" key="2">
    <source>
        <dbReference type="EMBL" id="KAJ7698034.1"/>
    </source>
</evidence>
<proteinExistence type="predicted"/>
<feature type="non-terminal residue" evidence="2">
    <location>
        <position position="131"/>
    </location>
</feature>
<feature type="domain" description="BHLH" evidence="1">
    <location>
        <begin position="11"/>
        <end position="63"/>
    </location>
</feature>
<name>A0AAD7GMK7_MYCRO</name>
<accession>A0AAD7GMK7</accession>
<dbReference type="PROSITE" id="PS50888">
    <property type="entry name" value="BHLH"/>
    <property type="match status" value="1"/>
</dbReference>
<dbReference type="Gene3D" id="4.10.280.10">
    <property type="entry name" value="Helix-loop-helix DNA-binding domain"/>
    <property type="match status" value="1"/>
</dbReference>
<dbReference type="Pfam" id="PF00010">
    <property type="entry name" value="HLH"/>
    <property type="match status" value="1"/>
</dbReference>
<dbReference type="SUPFAM" id="SSF47459">
    <property type="entry name" value="HLH, helix-loop-helix DNA-binding domain"/>
    <property type="match status" value="1"/>
</dbReference>
<feature type="non-terminal residue" evidence="2">
    <location>
        <position position="1"/>
    </location>
</feature>
<dbReference type="EMBL" id="JARKIE010000027">
    <property type="protein sequence ID" value="KAJ7698034.1"/>
    <property type="molecule type" value="Genomic_DNA"/>
</dbReference>
<dbReference type="GO" id="GO:0046983">
    <property type="term" value="F:protein dimerization activity"/>
    <property type="evidence" value="ECO:0007669"/>
    <property type="project" value="InterPro"/>
</dbReference>
<dbReference type="SMART" id="SM00353">
    <property type="entry name" value="HLH"/>
    <property type="match status" value="1"/>
</dbReference>
<sequence>RRKRTRVFTPDDRATHRVIEKERREALNTQFIDLARLLPGLATTRRLSKSIIVSEAIAHQKKQRAQRLVCAQQIRAMRAEQESLLSEINTLRVQVGNPDRKEVEPLSAEALEMLAVEDEVFGAFPAGFGDK</sequence>
<comment type="caution">
    <text evidence="2">The sequence shown here is derived from an EMBL/GenBank/DDBJ whole genome shotgun (WGS) entry which is preliminary data.</text>
</comment>
<gene>
    <name evidence="2" type="ORF">B0H17DRAFT_881761</name>
</gene>